<protein>
    <recommendedName>
        <fullName evidence="3">beta-glucosidase</fullName>
        <ecNumber evidence="3">3.2.1.21</ecNumber>
    </recommendedName>
</protein>
<accession>A0A4Y7TE53</accession>
<dbReference type="Pfam" id="PF00232">
    <property type="entry name" value="Glyco_hydro_1"/>
    <property type="match status" value="1"/>
</dbReference>
<dbReference type="InterPro" id="IPR033132">
    <property type="entry name" value="GH_1_N_CS"/>
</dbReference>
<proteinExistence type="inferred from homology"/>
<sequence>MSLPKDFLFGFATAAYQIEGSPTAGGRTPSVWDTFSHLPGKVADGTTGDVACDHYTRWRDDIALLKSYGANAYRFSVSWSRVIDFSNASKASVGTRDPRNEEGIKFYRAIAEECVRLGIKPAITLFHWDTPQALEDRYGGWRRREIVGDFVHYAKVCFEAFGDLVKHWITLNEPWCYSALGHAYGVHAPGRTSDRTKSPEGNTAVEPYVVGHNLILGHAYAVKAYRDLFAPTQKGSIGVTLDALAYLPYDDTPGSESAAQRAMDARTGWFADPIYKGHYPASLTSLSGGVLPSFTEEEIRVVKGSSDFLGLNTYTSNLIQDGGNDPYNGKTKGGFVRPDGSELGFKSHVGWLQAYPEGFRKLLNYLWKTYQTPIFVTENGFPVKDETSLPIEQAIHDTNRIRYFEGYTQALLDAINEDGVVVKSYFAWSLLDNFEWADGYLTRFGVTYVNYKTQQRYPKDSAKWLKEWFEKNHQKLD</sequence>
<comment type="caution">
    <text evidence="11">The sequence shown here is derived from an EMBL/GenBank/DDBJ whole genome shotgun (WGS) entry which is preliminary data.</text>
</comment>
<keyword evidence="6" id="KW-0119">Carbohydrate metabolism</keyword>
<dbReference type="PANTHER" id="PTHR10353">
    <property type="entry name" value="GLYCOSYL HYDROLASE"/>
    <property type="match status" value="1"/>
</dbReference>
<evidence type="ECO:0000256" key="8">
    <source>
        <dbReference type="ARBA" id="ARBA00023326"/>
    </source>
</evidence>
<keyword evidence="8" id="KW-0624">Polysaccharide degradation</keyword>
<gene>
    <name evidence="11" type="ORF">FA13DRAFT_1813664</name>
</gene>
<evidence type="ECO:0000256" key="10">
    <source>
        <dbReference type="RuleBase" id="RU003690"/>
    </source>
</evidence>
<dbReference type="OrthoDB" id="65569at2759"/>
<dbReference type="EC" id="3.2.1.21" evidence="3"/>
<dbReference type="EMBL" id="QPFP01000017">
    <property type="protein sequence ID" value="TEB31842.1"/>
    <property type="molecule type" value="Genomic_DNA"/>
</dbReference>
<keyword evidence="4" id="KW-0378">Hydrolase</keyword>
<evidence type="ECO:0000256" key="4">
    <source>
        <dbReference type="ARBA" id="ARBA00022801"/>
    </source>
</evidence>
<evidence type="ECO:0000256" key="2">
    <source>
        <dbReference type="ARBA" id="ARBA00010838"/>
    </source>
</evidence>
<dbReference type="InterPro" id="IPR001360">
    <property type="entry name" value="Glyco_hydro_1"/>
</dbReference>
<comment type="similarity">
    <text evidence="2 10">Belongs to the glycosyl hydrolase 1 family.</text>
</comment>
<dbReference type="PANTHER" id="PTHR10353:SF36">
    <property type="entry name" value="LP05116P"/>
    <property type="match status" value="1"/>
</dbReference>
<dbReference type="PRINTS" id="PR00131">
    <property type="entry name" value="GLHYDRLASE1"/>
</dbReference>
<reference evidence="11 12" key="1">
    <citation type="journal article" date="2019" name="Nat. Ecol. Evol.">
        <title>Megaphylogeny resolves global patterns of mushroom evolution.</title>
        <authorList>
            <person name="Varga T."/>
            <person name="Krizsan K."/>
            <person name="Foldi C."/>
            <person name="Dima B."/>
            <person name="Sanchez-Garcia M."/>
            <person name="Sanchez-Ramirez S."/>
            <person name="Szollosi G.J."/>
            <person name="Szarkandi J.G."/>
            <person name="Papp V."/>
            <person name="Albert L."/>
            <person name="Andreopoulos W."/>
            <person name="Angelini C."/>
            <person name="Antonin V."/>
            <person name="Barry K.W."/>
            <person name="Bougher N.L."/>
            <person name="Buchanan P."/>
            <person name="Buyck B."/>
            <person name="Bense V."/>
            <person name="Catcheside P."/>
            <person name="Chovatia M."/>
            <person name="Cooper J."/>
            <person name="Damon W."/>
            <person name="Desjardin D."/>
            <person name="Finy P."/>
            <person name="Geml J."/>
            <person name="Haridas S."/>
            <person name="Hughes K."/>
            <person name="Justo A."/>
            <person name="Karasinski D."/>
            <person name="Kautmanova I."/>
            <person name="Kiss B."/>
            <person name="Kocsube S."/>
            <person name="Kotiranta H."/>
            <person name="LaButti K.M."/>
            <person name="Lechner B.E."/>
            <person name="Liimatainen K."/>
            <person name="Lipzen A."/>
            <person name="Lukacs Z."/>
            <person name="Mihaltcheva S."/>
            <person name="Morgado L.N."/>
            <person name="Niskanen T."/>
            <person name="Noordeloos M.E."/>
            <person name="Ohm R.A."/>
            <person name="Ortiz-Santana B."/>
            <person name="Ovrebo C."/>
            <person name="Racz N."/>
            <person name="Riley R."/>
            <person name="Savchenko A."/>
            <person name="Shiryaev A."/>
            <person name="Soop K."/>
            <person name="Spirin V."/>
            <person name="Szebenyi C."/>
            <person name="Tomsovsky M."/>
            <person name="Tulloss R.E."/>
            <person name="Uehling J."/>
            <person name="Grigoriev I.V."/>
            <person name="Vagvolgyi C."/>
            <person name="Papp T."/>
            <person name="Martin F.M."/>
            <person name="Miettinen O."/>
            <person name="Hibbett D.S."/>
            <person name="Nagy L.G."/>
        </authorList>
    </citation>
    <scope>NUCLEOTIDE SEQUENCE [LARGE SCALE GENOMIC DNA]</scope>
    <source>
        <strain evidence="11 12">FP101781</strain>
    </source>
</reference>
<dbReference type="FunFam" id="3.20.20.80:FF:000011">
    <property type="entry name" value="Cytosolic beta-glucosidase"/>
    <property type="match status" value="1"/>
</dbReference>
<dbReference type="GO" id="GO:0080079">
    <property type="term" value="F:cellobiose glucosidase activity"/>
    <property type="evidence" value="ECO:0007669"/>
    <property type="project" value="UniProtKB-ARBA"/>
</dbReference>
<dbReference type="SUPFAM" id="SSF51445">
    <property type="entry name" value="(Trans)glycosidases"/>
    <property type="match status" value="1"/>
</dbReference>
<evidence type="ECO:0000313" key="11">
    <source>
        <dbReference type="EMBL" id="TEB31842.1"/>
    </source>
</evidence>
<name>A0A4Y7TE53_COPMI</name>
<dbReference type="STRING" id="71717.A0A4Y7TE53"/>
<evidence type="ECO:0000313" key="12">
    <source>
        <dbReference type="Proteomes" id="UP000298030"/>
    </source>
</evidence>
<comment type="function">
    <text evidence="9">Plays an important role in cellulose degradation. Shows hydrolytic activity against several glycosidic compounds.</text>
</comment>
<dbReference type="Proteomes" id="UP000298030">
    <property type="component" value="Unassembled WGS sequence"/>
</dbReference>
<dbReference type="PROSITE" id="PS00653">
    <property type="entry name" value="GLYCOSYL_HYDROL_F1_2"/>
    <property type="match status" value="1"/>
</dbReference>
<organism evidence="11 12">
    <name type="scientific">Coprinellus micaceus</name>
    <name type="common">Glistening ink-cap mushroom</name>
    <name type="synonym">Coprinus micaceus</name>
    <dbReference type="NCBI Taxonomy" id="71717"/>
    <lineage>
        <taxon>Eukaryota</taxon>
        <taxon>Fungi</taxon>
        <taxon>Dikarya</taxon>
        <taxon>Basidiomycota</taxon>
        <taxon>Agaricomycotina</taxon>
        <taxon>Agaricomycetes</taxon>
        <taxon>Agaricomycetidae</taxon>
        <taxon>Agaricales</taxon>
        <taxon>Agaricineae</taxon>
        <taxon>Psathyrellaceae</taxon>
        <taxon>Coprinellus</taxon>
    </lineage>
</organism>
<dbReference type="GO" id="GO:0030245">
    <property type="term" value="P:cellulose catabolic process"/>
    <property type="evidence" value="ECO:0007669"/>
    <property type="project" value="UniProtKB-KW"/>
</dbReference>
<evidence type="ECO:0000256" key="6">
    <source>
        <dbReference type="ARBA" id="ARBA00023277"/>
    </source>
</evidence>
<evidence type="ECO:0000256" key="7">
    <source>
        <dbReference type="ARBA" id="ARBA00023295"/>
    </source>
</evidence>
<evidence type="ECO:0000256" key="5">
    <source>
        <dbReference type="ARBA" id="ARBA00023001"/>
    </source>
</evidence>
<dbReference type="AlphaFoldDB" id="A0A4Y7TE53"/>
<keyword evidence="7" id="KW-0326">Glycosidase</keyword>
<comment type="catalytic activity">
    <reaction evidence="1">
        <text>Hydrolysis of terminal, non-reducing beta-D-glucosyl residues with release of beta-D-glucose.</text>
        <dbReference type="EC" id="3.2.1.21"/>
    </reaction>
</comment>
<evidence type="ECO:0000256" key="1">
    <source>
        <dbReference type="ARBA" id="ARBA00000448"/>
    </source>
</evidence>
<evidence type="ECO:0000256" key="3">
    <source>
        <dbReference type="ARBA" id="ARBA00012744"/>
    </source>
</evidence>
<keyword evidence="5" id="KW-0136">Cellulose degradation</keyword>
<dbReference type="Gene3D" id="3.20.20.80">
    <property type="entry name" value="Glycosidases"/>
    <property type="match status" value="1"/>
</dbReference>
<keyword evidence="12" id="KW-1185">Reference proteome</keyword>
<evidence type="ECO:0000256" key="9">
    <source>
        <dbReference type="ARBA" id="ARBA00056775"/>
    </source>
</evidence>
<dbReference type="InterPro" id="IPR017853">
    <property type="entry name" value="GH"/>
</dbReference>